<evidence type="ECO:0000256" key="2">
    <source>
        <dbReference type="SAM" id="SignalP"/>
    </source>
</evidence>
<dbReference type="EMBL" id="JADJZA010000001">
    <property type="protein sequence ID" value="MBK9295829.1"/>
    <property type="molecule type" value="Genomic_DNA"/>
</dbReference>
<feature type="compositionally biased region" description="Low complexity" evidence="1">
    <location>
        <begin position="335"/>
        <end position="351"/>
    </location>
</feature>
<name>A0A936TDN9_9ACTN</name>
<evidence type="ECO:0000313" key="3">
    <source>
        <dbReference type="EMBL" id="MBK9295829.1"/>
    </source>
</evidence>
<comment type="caution">
    <text evidence="3">The sequence shown here is derived from an EMBL/GenBank/DDBJ whole genome shotgun (WGS) entry which is preliminary data.</text>
</comment>
<sequence length="351" mass="36261">MSLFPAGNRARPLAIVAAIGALVLSGCGVAAESTAATVNGKTITDTQVEQAARVQAIGNVALGEDDEVPLEVRRRALSFLVAAQLLKDEQARLNLDEPDGLADQVASQLQADQAFARLSEGEQNDLVSAAVVLSTPPPGPDGTQAAGLPLQIQQTLTSDPAARRRFRQAHPQMFRELCADVAEAQPDQVDEVRKAMAADPDAAFEKFGALDQCQTAAASNGLVPVSSPQWSTVNAVVSGAIGEVDGPITATVSNPDPSGASGGETVEQTRWVRPQGSRSLTDAGAAEFVSSLDANSLLYLLALQTDDVQIDPRYGDMLTVGPPDGLQIVRVQPNGSGAATPAAPATGDPTA</sequence>
<protein>
    <submittedName>
        <fullName evidence="3">SurA N-terminal domain-containing protein</fullName>
    </submittedName>
</protein>
<dbReference type="Proteomes" id="UP000727993">
    <property type="component" value="Unassembled WGS sequence"/>
</dbReference>
<feature type="signal peptide" evidence="2">
    <location>
        <begin position="1"/>
        <end position="30"/>
    </location>
</feature>
<keyword evidence="2" id="KW-0732">Signal</keyword>
<dbReference type="AlphaFoldDB" id="A0A936TDN9"/>
<dbReference type="InterPro" id="IPR027304">
    <property type="entry name" value="Trigger_fact/SurA_dom_sf"/>
</dbReference>
<reference evidence="3 4" key="1">
    <citation type="submission" date="2020-10" db="EMBL/GenBank/DDBJ databases">
        <title>Connecting structure to function with the recovery of over 1000 high-quality activated sludge metagenome-assembled genomes encoding full-length rRNA genes using long-read sequencing.</title>
        <authorList>
            <person name="Singleton C.M."/>
            <person name="Petriglieri F."/>
            <person name="Kristensen J.M."/>
            <person name="Kirkegaard R.H."/>
            <person name="Michaelsen T.Y."/>
            <person name="Andersen M.H."/>
            <person name="Karst S.M."/>
            <person name="Dueholm M.S."/>
            <person name="Nielsen P.H."/>
            <person name="Albertsen M."/>
        </authorList>
    </citation>
    <scope>NUCLEOTIDE SEQUENCE [LARGE SCALE GENOMIC DNA]</scope>
    <source>
        <strain evidence="3">Lyne_18-Q3-R50-59_MAXAC.006</strain>
    </source>
</reference>
<gene>
    <name evidence="3" type="ORF">IPN02_02930</name>
</gene>
<dbReference type="SUPFAM" id="SSF109998">
    <property type="entry name" value="Triger factor/SurA peptide-binding domain-like"/>
    <property type="match status" value="1"/>
</dbReference>
<organism evidence="3 4">
    <name type="scientific">Candidatus Neomicrothrix subdominans</name>
    <dbReference type="NCBI Taxonomy" id="2954438"/>
    <lineage>
        <taxon>Bacteria</taxon>
        <taxon>Bacillati</taxon>
        <taxon>Actinomycetota</taxon>
        <taxon>Acidimicrobiia</taxon>
        <taxon>Acidimicrobiales</taxon>
        <taxon>Microthrixaceae</taxon>
        <taxon>Candidatus Neomicrothrix</taxon>
    </lineage>
</organism>
<feature type="region of interest" description="Disordered" evidence="1">
    <location>
        <begin position="332"/>
        <end position="351"/>
    </location>
</feature>
<feature type="chain" id="PRO_5039679066" evidence="2">
    <location>
        <begin position="31"/>
        <end position="351"/>
    </location>
</feature>
<proteinExistence type="predicted"/>
<evidence type="ECO:0000313" key="4">
    <source>
        <dbReference type="Proteomes" id="UP000727993"/>
    </source>
</evidence>
<accession>A0A936TDN9</accession>
<evidence type="ECO:0000256" key="1">
    <source>
        <dbReference type="SAM" id="MobiDB-lite"/>
    </source>
</evidence>